<dbReference type="InterPro" id="IPR036048">
    <property type="entry name" value="Interleukin_8-like_sf"/>
</dbReference>
<organism evidence="1">
    <name type="scientific">Pundamilia nyererei</name>
    <dbReference type="NCBI Taxonomy" id="303518"/>
    <lineage>
        <taxon>Eukaryota</taxon>
        <taxon>Metazoa</taxon>
        <taxon>Chordata</taxon>
        <taxon>Craniata</taxon>
        <taxon>Vertebrata</taxon>
        <taxon>Euteleostomi</taxon>
        <taxon>Actinopterygii</taxon>
        <taxon>Neopterygii</taxon>
        <taxon>Teleostei</taxon>
        <taxon>Neoteleostei</taxon>
        <taxon>Acanthomorphata</taxon>
        <taxon>Ovalentaria</taxon>
        <taxon>Cichlomorphae</taxon>
        <taxon>Cichliformes</taxon>
        <taxon>Cichlidae</taxon>
        <taxon>African cichlids</taxon>
        <taxon>Pseudocrenilabrinae</taxon>
        <taxon>Haplochromini</taxon>
        <taxon>Pundamilia</taxon>
    </lineage>
</organism>
<dbReference type="GO" id="GO:0008009">
    <property type="term" value="F:chemokine activity"/>
    <property type="evidence" value="ECO:0007669"/>
    <property type="project" value="InterPro"/>
</dbReference>
<reference evidence="1" key="1">
    <citation type="submission" date="2023-09" db="UniProtKB">
        <authorList>
            <consortium name="Ensembl"/>
        </authorList>
    </citation>
    <scope>IDENTIFICATION</scope>
</reference>
<dbReference type="STRING" id="303518.ENSPNYP00000004161"/>
<dbReference type="GO" id="GO:0006955">
    <property type="term" value="P:immune response"/>
    <property type="evidence" value="ECO:0007669"/>
    <property type="project" value="InterPro"/>
</dbReference>
<proteinExistence type="predicted"/>
<dbReference type="AlphaFoldDB" id="A0A3B4F4Q4"/>
<protein>
    <recommendedName>
        <fullName evidence="2">Chemokine interleukin-8-like domain-containing protein</fullName>
    </recommendedName>
</protein>
<dbReference type="GeneTree" id="ENSGT00940000172542"/>
<name>A0A3B4F4Q4_9CICH</name>
<dbReference type="Gene3D" id="2.40.50.40">
    <property type="match status" value="1"/>
</dbReference>
<dbReference type="SUPFAM" id="SSF54117">
    <property type="entry name" value="Interleukin 8-like chemokines"/>
    <property type="match status" value="1"/>
</dbReference>
<accession>A0A3B4F4Q4</accession>
<dbReference type="GO" id="GO:0005576">
    <property type="term" value="C:extracellular region"/>
    <property type="evidence" value="ECO:0007669"/>
    <property type="project" value="InterPro"/>
</dbReference>
<evidence type="ECO:0008006" key="2">
    <source>
        <dbReference type="Google" id="ProtNLM"/>
    </source>
</evidence>
<evidence type="ECO:0000313" key="1">
    <source>
        <dbReference type="Ensembl" id="ENSPNYP00000004161.1"/>
    </source>
</evidence>
<sequence>MKTSVDLKWAGTDAALSNPCFSVTAKKVNTPDSCCFRFFDKRIPKANIVSIVKTHRQCPTPAFETKRSRKLFVYVNIYKENITKHKKKKVSNMLLLDG</sequence>
<dbReference type="Ensembl" id="ENSPNYT00000004266.1">
    <property type="protein sequence ID" value="ENSPNYP00000004161.1"/>
    <property type="gene ID" value="ENSPNYG00000003231.1"/>
</dbReference>